<dbReference type="Proteomes" id="UP001281147">
    <property type="component" value="Unassembled WGS sequence"/>
</dbReference>
<accession>A0ACC3MFA3</accession>
<reference evidence="1" key="1">
    <citation type="submission" date="2023-07" db="EMBL/GenBank/DDBJ databases">
        <title>Black Yeasts Isolated from many extreme environments.</title>
        <authorList>
            <person name="Coleine C."/>
            <person name="Stajich J.E."/>
            <person name="Selbmann L."/>
        </authorList>
    </citation>
    <scope>NUCLEOTIDE SEQUENCE</scope>
    <source>
        <strain evidence="1">CCFEE 5714</strain>
    </source>
</reference>
<sequence>MSPALLAAVQNAQMVGKLLISIAVRYAQLVVSLDLEAQRAGAAGEELTVEIRDPTVTHSTALSSDTDSEHFGFKLDLKPAEWLGITKRVQKREIHGEAGLLQLIGAMVSRQLS</sequence>
<organism evidence="1 2">
    <name type="scientific">Vermiconidia calcicola</name>
    <dbReference type="NCBI Taxonomy" id="1690605"/>
    <lineage>
        <taxon>Eukaryota</taxon>
        <taxon>Fungi</taxon>
        <taxon>Dikarya</taxon>
        <taxon>Ascomycota</taxon>
        <taxon>Pezizomycotina</taxon>
        <taxon>Dothideomycetes</taxon>
        <taxon>Dothideomycetidae</taxon>
        <taxon>Mycosphaerellales</taxon>
        <taxon>Extremaceae</taxon>
        <taxon>Vermiconidia</taxon>
    </lineage>
</organism>
<gene>
    <name evidence="1" type="ORF">LTR37_019694</name>
</gene>
<name>A0ACC3MFA3_9PEZI</name>
<proteinExistence type="predicted"/>
<keyword evidence="2" id="KW-1185">Reference proteome</keyword>
<dbReference type="EMBL" id="JAUTXU010000313">
    <property type="protein sequence ID" value="KAK3686555.1"/>
    <property type="molecule type" value="Genomic_DNA"/>
</dbReference>
<protein>
    <submittedName>
        <fullName evidence="1">Uncharacterized protein</fullName>
    </submittedName>
</protein>
<evidence type="ECO:0000313" key="1">
    <source>
        <dbReference type="EMBL" id="KAK3686555.1"/>
    </source>
</evidence>
<comment type="caution">
    <text evidence="1">The sequence shown here is derived from an EMBL/GenBank/DDBJ whole genome shotgun (WGS) entry which is preliminary data.</text>
</comment>
<evidence type="ECO:0000313" key="2">
    <source>
        <dbReference type="Proteomes" id="UP001281147"/>
    </source>
</evidence>